<evidence type="ECO:0000313" key="6">
    <source>
        <dbReference type="EMBL" id="UOF92858.1"/>
    </source>
</evidence>
<dbReference type="Proteomes" id="UP000830167">
    <property type="component" value="Chromosome"/>
</dbReference>
<keyword evidence="2" id="KW-0813">Transport</keyword>
<dbReference type="InterPro" id="IPR003439">
    <property type="entry name" value="ABC_transporter-like_ATP-bd"/>
</dbReference>
<dbReference type="Gene3D" id="3.40.50.300">
    <property type="entry name" value="P-loop containing nucleotide triphosphate hydrolases"/>
    <property type="match status" value="1"/>
</dbReference>
<dbReference type="PROSITE" id="PS50893">
    <property type="entry name" value="ABC_TRANSPORTER_2"/>
    <property type="match status" value="1"/>
</dbReference>
<dbReference type="Pfam" id="PF00005">
    <property type="entry name" value="ABC_tran"/>
    <property type="match status" value="1"/>
</dbReference>
<reference evidence="6" key="1">
    <citation type="submission" date="2021-12" db="EMBL/GenBank/DDBJ databases">
        <title>Alicyclobacillaceae gen. nov., sp. nov., isolated from chalcocite enrichment system.</title>
        <authorList>
            <person name="Jiang Z."/>
        </authorList>
    </citation>
    <scope>NUCLEOTIDE SEQUENCE</scope>
    <source>
        <strain evidence="6">MYW30-H2</strain>
    </source>
</reference>
<dbReference type="PROSITE" id="PS00211">
    <property type="entry name" value="ABC_TRANSPORTER_1"/>
    <property type="match status" value="1"/>
</dbReference>
<proteinExistence type="inferred from homology"/>
<organism evidence="6 7">
    <name type="scientific">Fodinisporobacter ferrooxydans</name>
    <dbReference type="NCBI Taxonomy" id="2901836"/>
    <lineage>
        <taxon>Bacteria</taxon>
        <taxon>Bacillati</taxon>
        <taxon>Bacillota</taxon>
        <taxon>Bacilli</taxon>
        <taxon>Bacillales</taxon>
        <taxon>Alicyclobacillaceae</taxon>
        <taxon>Fodinisporobacter</taxon>
    </lineage>
</organism>
<feature type="domain" description="ABC transporter" evidence="5">
    <location>
        <begin position="1"/>
        <end position="216"/>
    </location>
</feature>
<dbReference type="EMBL" id="CP089291">
    <property type="protein sequence ID" value="UOF92858.1"/>
    <property type="molecule type" value="Genomic_DNA"/>
</dbReference>
<evidence type="ECO:0000256" key="2">
    <source>
        <dbReference type="ARBA" id="ARBA00022448"/>
    </source>
</evidence>
<keyword evidence="4 6" id="KW-0067">ATP-binding</keyword>
<accession>A0ABY4CR50</accession>
<keyword evidence="3" id="KW-0547">Nucleotide-binding</keyword>
<dbReference type="InterPro" id="IPR003593">
    <property type="entry name" value="AAA+_ATPase"/>
</dbReference>
<dbReference type="PANTHER" id="PTHR43335:SF4">
    <property type="entry name" value="ABC TRANSPORTER, ATP-BINDING PROTEIN"/>
    <property type="match status" value="1"/>
</dbReference>
<evidence type="ECO:0000256" key="4">
    <source>
        <dbReference type="ARBA" id="ARBA00022840"/>
    </source>
</evidence>
<dbReference type="InterPro" id="IPR017871">
    <property type="entry name" value="ABC_transporter-like_CS"/>
</dbReference>
<comment type="similarity">
    <text evidence="1">Belongs to the ABC transporter superfamily.</text>
</comment>
<name>A0ABY4CR50_9BACL</name>
<dbReference type="PANTHER" id="PTHR43335">
    <property type="entry name" value="ABC TRANSPORTER, ATP-BINDING PROTEIN"/>
    <property type="match status" value="1"/>
</dbReference>
<evidence type="ECO:0000313" key="7">
    <source>
        <dbReference type="Proteomes" id="UP000830167"/>
    </source>
</evidence>
<dbReference type="SUPFAM" id="SSF52540">
    <property type="entry name" value="P-loop containing nucleoside triphosphate hydrolases"/>
    <property type="match status" value="1"/>
</dbReference>
<evidence type="ECO:0000259" key="5">
    <source>
        <dbReference type="PROSITE" id="PS50893"/>
    </source>
</evidence>
<gene>
    <name evidence="6" type="ORF">LSG31_13185</name>
</gene>
<dbReference type="GO" id="GO:0005524">
    <property type="term" value="F:ATP binding"/>
    <property type="evidence" value="ECO:0007669"/>
    <property type="project" value="UniProtKB-KW"/>
</dbReference>
<protein>
    <submittedName>
        <fullName evidence="6">ABC transporter ATP-binding protein</fullName>
    </submittedName>
</protein>
<sequence>MIVQDLSFDVFAGEIFGFLGPNGAGKTTTIRMLVGLMKPSIGSVTIGGFDLQRNYVQAMAHVGCIVENPELYKFLTGRENLEQFARMSGSVDDKRIREVAQLVGLEHRLDEKVRTYSLGMKQRLGIAQALLTRPQLLILDEPTNGLDPSGIRELREFIKYLAKKAGMAVFVSSHILSEIEMLCDRVAILHHGKIIRAGTVRELLYGYAPRTEWEVSNIKTAQSLLQQFLIEEGIADSMERMICNPNVLMADADHPPAAERRDGNDMGTIVCAISDAWIPRLNEWFVSQGIGVYAIRKRSATLEELFLEVTEEANGGEAIGAISLSDRK</sequence>
<keyword evidence="7" id="KW-1185">Reference proteome</keyword>
<dbReference type="RefSeq" id="WP_347439507.1">
    <property type="nucleotide sequence ID" value="NZ_CP089291.1"/>
</dbReference>
<evidence type="ECO:0000256" key="1">
    <source>
        <dbReference type="ARBA" id="ARBA00005417"/>
    </source>
</evidence>
<dbReference type="SMART" id="SM00382">
    <property type="entry name" value="AAA"/>
    <property type="match status" value="1"/>
</dbReference>
<evidence type="ECO:0000256" key="3">
    <source>
        <dbReference type="ARBA" id="ARBA00022741"/>
    </source>
</evidence>
<dbReference type="InterPro" id="IPR027417">
    <property type="entry name" value="P-loop_NTPase"/>
</dbReference>